<protein>
    <recommendedName>
        <fullName evidence="7">ABC3 transporter permease C-terminal domain-containing protein</fullName>
    </recommendedName>
</protein>
<dbReference type="AlphaFoldDB" id="A0A1Y4SN43"/>
<evidence type="ECO:0000256" key="4">
    <source>
        <dbReference type="ARBA" id="ARBA00022989"/>
    </source>
</evidence>
<dbReference type="InterPro" id="IPR003838">
    <property type="entry name" value="ABC3_permease_C"/>
</dbReference>
<feature type="transmembrane region" description="Helical" evidence="6">
    <location>
        <begin position="356"/>
        <end position="378"/>
    </location>
</feature>
<organism evidence="8 9">
    <name type="scientific">Massilimicrobiota timonensis</name>
    <dbReference type="NCBI Taxonomy" id="1776392"/>
    <lineage>
        <taxon>Bacteria</taxon>
        <taxon>Bacillati</taxon>
        <taxon>Bacillota</taxon>
        <taxon>Erysipelotrichia</taxon>
        <taxon>Erysipelotrichales</taxon>
        <taxon>Erysipelotrichaceae</taxon>
        <taxon>Massilimicrobiota</taxon>
    </lineage>
</organism>
<evidence type="ECO:0000256" key="6">
    <source>
        <dbReference type="SAM" id="Phobius"/>
    </source>
</evidence>
<gene>
    <name evidence="8" type="ORF">B5E75_13815</name>
</gene>
<keyword evidence="4 6" id="KW-1133">Transmembrane helix</keyword>
<accession>A0A1Y4SN43</accession>
<feature type="transmembrane region" description="Helical" evidence="6">
    <location>
        <begin position="275"/>
        <end position="297"/>
    </location>
</feature>
<evidence type="ECO:0000256" key="5">
    <source>
        <dbReference type="ARBA" id="ARBA00023136"/>
    </source>
</evidence>
<proteinExistence type="predicted"/>
<reference evidence="8 9" key="1">
    <citation type="journal article" date="2018" name="BMC Genomics">
        <title>Whole genome sequencing and function prediction of 133 gut anaerobes isolated from chicken caecum in pure cultures.</title>
        <authorList>
            <person name="Medvecky M."/>
            <person name="Cejkova D."/>
            <person name="Polansky O."/>
            <person name="Karasova D."/>
            <person name="Kubasova T."/>
            <person name="Cizek A."/>
            <person name="Rychlik I."/>
        </authorList>
    </citation>
    <scope>NUCLEOTIDE SEQUENCE [LARGE SCALE GENOMIC DNA]</scope>
    <source>
        <strain evidence="8 9">An13</strain>
    </source>
</reference>
<evidence type="ECO:0000256" key="1">
    <source>
        <dbReference type="ARBA" id="ARBA00004651"/>
    </source>
</evidence>
<dbReference type="Pfam" id="PF02687">
    <property type="entry name" value="FtsX"/>
    <property type="match status" value="1"/>
</dbReference>
<dbReference type="Proteomes" id="UP000195305">
    <property type="component" value="Unassembled WGS sequence"/>
</dbReference>
<feature type="domain" description="ABC3 transporter permease C-terminal" evidence="7">
    <location>
        <begin position="55"/>
        <end position="161"/>
    </location>
</feature>
<feature type="transmembrane region" description="Helical" evidence="6">
    <location>
        <begin position="97"/>
        <end position="130"/>
    </location>
</feature>
<comment type="caution">
    <text evidence="8">The sequence shown here is derived from an EMBL/GenBank/DDBJ whole genome shotgun (WGS) entry which is preliminary data.</text>
</comment>
<feature type="transmembrane region" description="Helical" evidence="6">
    <location>
        <begin position="16"/>
        <end position="36"/>
    </location>
</feature>
<evidence type="ECO:0000259" key="7">
    <source>
        <dbReference type="Pfam" id="PF02687"/>
    </source>
</evidence>
<keyword evidence="9" id="KW-1185">Reference proteome</keyword>
<dbReference type="EMBL" id="NFLJ01000067">
    <property type="protein sequence ID" value="OUQ30263.1"/>
    <property type="molecule type" value="Genomic_DNA"/>
</dbReference>
<sequence length="437" mass="51940">MLLFTIKTIKSLKKNYLLYFVMMTLLFAFEFCFIAMFDYLNQLLLDPIIFMTISFIPFMSLFISVVLSAFLSQYFIQSKQHEFSMLLMFGRKPKDLFIYLLIQFGTILLTAFIIGIGLGILLIEIINIFLANHFTFFYSIPYTIFIDVFVLIFTLIIVFALSAKQLTYIDCHMMETLHQKTTQEIAPYQIFMSRHYYKRKIPFSRIFISIIEIIILFYSIDALVHNTILQNKLIYFLLCFSSIIYLSNQFIPLIFDLFHKQITHHSLLFHSLTSYMYLTHQLLSITNIHSIVLPSLFMLLMLCDPNNHITLLVVPCFIMLLILLLMCIVMKYMFYLQSLKKIYAAQGALGYSIRQLFQISLFKNLFFFLFIVLIPYLYIHYLGQYIIQNQILESQIMYGLEIFYFISYLIFMVSMIYKEKQFMKEATSYVKYLNRSE</sequence>
<evidence type="ECO:0000256" key="3">
    <source>
        <dbReference type="ARBA" id="ARBA00022692"/>
    </source>
</evidence>
<dbReference type="GO" id="GO:0005886">
    <property type="term" value="C:plasma membrane"/>
    <property type="evidence" value="ECO:0007669"/>
    <property type="project" value="UniProtKB-SubCell"/>
</dbReference>
<feature type="transmembrane region" description="Helical" evidence="6">
    <location>
        <begin position="202"/>
        <end position="220"/>
    </location>
</feature>
<keyword evidence="5 6" id="KW-0472">Membrane</keyword>
<feature type="transmembrane region" description="Helical" evidence="6">
    <location>
        <begin position="232"/>
        <end position="255"/>
    </location>
</feature>
<feature type="transmembrane region" description="Helical" evidence="6">
    <location>
        <begin position="142"/>
        <end position="163"/>
    </location>
</feature>
<evidence type="ECO:0000313" key="8">
    <source>
        <dbReference type="EMBL" id="OUQ30263.1"/>
    </source>
</evidence>
<name>A0A1Y4SN43_9FIRM</name>
<feature type="transmembrane region" description="Helical" evidence="6">
    <location>
        <begin position="309"/>
        <end position="335"/>
    </location>
</feature>
<feature type="transmembrane region" description="Helical" evidence="6">
    <location>
        <begin position="48"/>
        <end position="76"/>
    </location>
</feature>
<comment type="subcellular location">
    <subcellularLocation>
        <location evidence="1">Cell membrane</location>
        <topology evidence="1">Multi-pass membrane protein</topology>
    </subcellularLocation>
</comment>
<dbReference type="RefSeq" id="WP_087360453.1">
    <property type="nucleotide sequence ID" value="NZ_NFLJ01000067.1"/>
</dbReference>
<keyword evidence="2" id="KW-1003">Cell membrane</keyword>
<keyword evidence="3 6" id="KW-0812">Transmembrane</keyword>
<evidence type="ECO:0000256" key="2">
    <source>
        <dbReference type="ARBA" id="ARBA00022475"/>
    </source>
</evidence>
<dbReference type="OrthoDB" id="1644640at2"/>
<evidence type="ECO:0000313" key="9">
    <source>
        <dbReference type="Proteomes" id="UP000195305"/>
    </source>
</evidence>
<feature type="transmembrane region" description="Helical" evidence="6">
    <location>
        <begin position="398"/>
        <end position="417"/>
    </location>
</feature>